<sequence>MKKIAVIVAGGTGTRMGAGLPKQFLLLKNKPLLYYTIDTFLRAYDDLDIVLVLPEVYTDMGQEIIDAYFDKDRVRITIGGISRFESVKNGLQLVDDEAIIFVHDAVRCLVSPELIRRCYEQAVETGSAVPVVPSSDSVRLLTEDGSDALDRENVVLVQTPQVFHSKLLIPAFSIEQKGKFTDEASVVEAFGMKVSLVEGEKNNIKITHPIDLVIAEQLLNGNPA</sequence>
<feature type="site" description="Transition state stabilizer" evidence="3">
    <location>
        <position position="15"/>
    </location>
</feature>
<comment type="similarity">
    <text evidence="3">Belongs to the IspD/TarI cytidylyltransferase family. IspD subfamily.</text>
</comment>
<dbReference type="GO" id="GO:0019288">
    <property type="term" value="P:isopentenyl diphosphate biosynthetic process, methylerythritol 4-phosphate pathway"/>
    <property type="evidence" value="ECO:0007669"/>
    <property type="project" value="UniProtKB-UniRule"/>
</dbReference>
<dbReference type="NCBIfam" id="TIGR00453">
    <property type="entry name" value="ispD"/>
    <property type="match status" value="1"/>
</dbReference>
<comment type="catalytic activity">
    <reaction evidence="3">
        <text>2-C-methyl-D-erythritol 4-phosphate + CTP + H(+) = 4-CDP-2-C-methyl-D-erythritol + diphosphate</text>
        <dbReference type="Rhea" id="RHEA:13429"/>
        <dbReference type="ChEBI" id="CHEBI:15378"/>
        <dbReference type="ChEBI" id="CHEBI:33019"/>
        <dbReference type="ChEBI" id="CHEBI:37563"/>
        <dbReference type="ChEBI" id="CHEBI:57823"/>
        <dbReference type="ChEBI" id="CHEBI:58262"/>
        <dbReference type="EC" id="2.7.7.60"/>
    </reaction>
</comment>
<dbReference type="InterPro" id="IPR034683">
    <property type="entry name" value="IspD/TarI"/>
</dbReference>
<evidence type="ECO:0000313" key="5">
    <source>
        <dbReference type="Proteomes" id="UP000198757"/>
    </source>
</evidence>
<dbReference type="EC" id="2.7.7.60" evidence="3"/>
<dbReference type="CDD" id="cd02516">
    <property type="entry name" value="CDP-ME_synthetase"/>
    <property type="match status" value="1"/>
</dbReference>
<proteinExistence type="inferred from homology"/>
<dbReference type="HAMAP" id="MF_00108">
    <property type="entry name" value="IspD"/>
    <property type="match status" value="1"/>
</dbReference>
<dbReference type="UniPathway" id="UPA00056">
    <property type="reaction ID" value="UER00093"/>
</dbReference>
<dbReference type="PANTHER" id="PTHR32125">
    <property type="entry name" value="2-C-METHYL-D-ERYTHRITOL 4-PHOSPHATE CYTIDYLYLTRANSFERASE, CHLOROPLASTIC"/>
    <property type="match status" value="1"/>
</dbReference>
<dbReference type="Pfam" id="PF01128">
    <property type="entry name" value="IspD"/>
    <property type="match status" value="1"/>
</dbReference>
<evidence type="ECO:0000256" key="2">
    <source>
        <dbReference type="ARBA" id="ARBA00022695"/>
    </source>
</evidence>
<dbReference type="InterPro" id="IPR050088">
    <property type="entry name" value="IspD/TarI_cytidylyltransf_bact"/>
</dbReference>
<dbReference type="OrthoDB" id="9806837at2"/>
<feature type="site" description="Transition state stabilizer" evidence="3">
    <location>
        <position position="22"/>
    </location>
</feature>
<feature type="site" description="Positions MEP for the nucleophilic attack" evidence="3">
    <location>
        <position position="151"/>
    </location>
</feature>
<comment type="function">
    <text evidence="3">Catalyzes the formation of 4-diphosphocytidyl-2-C-methyl-D-erythritol from CTP and 2-C-methyl-D-erythritol 4-phosphate (MEP).</text>
</comment>
<evidence type="ECO:0000256" key="3">
    <source>
        <dbReference type="HAMAP-Rule" id="MF_00108"/>
    </source>
</evidence>
<evidence type="ECO:0000313" key="4">
    <source>
        <dbReference type="EMBL" id="SDD35925.1"/>
    </source>
</evidence>
<organism evidence="4 5">
    <name type="scientific">Niabella drilacis (strain DSM 25811 / CCM 8410 / CCUG 62505 / LMG 26954 / E90)</name>
    <dbReference type="NCBI Taxonomy" id="1285928"/>
    <lineage>
        <taxon>Bacteria</taxon>
        <taxon>Pseudomonadati</taxon>
        <taxon>Bacteroidota</taxon>
        <taxon>Chitinophagia</taxon>
        <taxon>Chitinophagales</taxon>
        <taxon>Chitinophagaceae</taxon>
        <taxon>Niabella</taxon>
    </lineage>
</organism>
<dbReference type="SUPFAM" id="SSF53448">
    <property type="entry name" value="Nucleotide-diphospho-sugar transferases"/>
    <property type="match status" value="1"/>
</dbReference>
<dbReference type="InterPro" id="IPR029044">
    <property type="entry name" value="Nucleotide-diphossugar_trans"/>
</dbReference>
<dbReference type="RefSeq" id="WP_090391059.1">
    <property type="nucleotide sequence ID" value="NZ_FMZO01000008.1"/>
</dbReference>
<accession>A0A1G6U5W6</accession>
<dbReference type="AlphaFoldDB" id="A0A1G6U5W6"/>
<reference evidence="5" key="1">
    <citation type="submission" date="2016-10" db="EMBL/GenBank/DDBJ databases">
        <authorList>
            <person name="Varghese N."/>
            <person name="Submissions S."/>
        </authorList>
    </citation>
    <scope>NUCLEOTIDE SEQUENCE [LARGE SCALE GENOMIC DNA]</scope>
    <source>
        <strain evidence="5">DSM 25811 / CCM 8410 / LMG 26954 / E90</strain>
    </source>
</reference>
<keyword evidence="2 3" id="KW-0548">Nucleotidyltransferase</keyword>
<dbReference type="EMBL" id="FMZO01000008">
    <property type="protein sequence ID" value="SDD35925.1"/>
    <property type="molecule type" value="Genomic_DNA"/>
</dbReference>
<feature type="site" description="Positions MEP for the nucleophilic attack" evidence="3">
    <location>
        <position position="205"/>
    </location>
</feature>
<gene>
    <name evidence="3" type="primary">ispD</name>
    <name evidence="4" type="ORF">SAMN04487894_108134</name>
</gene>
<dbReference type="Gene3D" id="3.90.550.10">
    <property type="entry name" value="Spore Coat Polysaccharide Biosynthesis Protein SpsA, Chain A"/>
    <property type="match status" value="1"/>
</dbReference>
<comment type="pathway">
    <text evidence="3">Isoprenoid biosynthesis; isopentenyl diphosphate biosynthesis via DXP pathway; isopentenyl diphosphate from 1-deoxy-D-xylulose 5-phosphate: step 2/6.</text>
</comment>
<evidence type="ECO:0000256" key="1">
    <source>
        <dbReference type="ARBA" id="ARBA00022679"/>
    </source>
</evidence>
<keyword evidence="3" id="KW-0414">Isoprene biosynthesis</keyword>
<dbReference type="Proteomes" id="UP000198757">
    <property type="component" value="Unassembled WGS sequence"/>
</dbReference>
<name>A0A1G6U5W6_NIADE</name>
<dbReference type="InterPro" id="IPR001228">
    <property type="entry name" value="IspD"/>
</dbReference>
<dbReference type="GO" id="GO:0050518">
    <property type="term" value="F:2-C-methyl-D-erythritol 4-phosphate cytidylyltransferase activity"/>
    <property type="evidence" value="ECO:0007669"/>
    <property type="project" value="UniProtKB-UniRule"/>
</dbReference>
<dbReference type="STRING" id="1285928.SAMN04487894_108134"/>
<dbReference type="PANTHER" id="PTHR32125:SF4">
    <property type="entry name" value="2-C-METHYL-D-ERYTHRITOL 4-PHOSPHATE CYTIDYLYLTRANSFERASE, CHLOROPLASTIC"/>
    <property type="match status" value="1"/>
</dbReference>
<keyword evidence="1 3" id="KW-0808">Transferase</keyword>
<protein>
    <recommendedName>
        <fullName evidence="3">2-C-methyl-D-erythritol 4-phosphate cytidylyltransferase</fullName>
        <ecNumber evidence="3">2.7.7.60</ecNumber>
    </recommendedName>
    <alternativeName>
        <fullName evidence="3">4-diphosphocytidyl-2C-methyl-D-erythritol synthase</fullName>
    </alternativeName>
    <alternativeName>
        <fullName evidence="3">MEP cytidylyltransferase</fullName>
        <shortName evidence="3">MCT</shortName>
    </alternativeName>
</protein>
<dbReference type="NCBIfam" id="NF001186">
    <property type="entry name" value="PRK00155.2-3"/>
    <property type="match status" value="1"/>
</dbReference>
<keyword evidence="5" id="KW-1185">Reference proteome</keyword>
<dbReference type="FunFam" id="3.90.550.10:FF:000003">
    <property type="entry name" value="2-C-methyl-D-erythritol 4-phosphate cytidylyltransferase"/>
    <property type="match status" value="1"/>
</dbReference>